<dbReference type="Proteomes" id="UP001431783">
    <property type="component" value="Unassembled WGS sequence"/>
</dbReference>
<proteinExistence type="predicted"/>
<feature type="compositionally biased region" description="Polar residues" evidence="1">
    <location>
        <begin position="53"/>
        <end position="64"/>
    </location>
</feature>
<name>A0AAW1UHY8_9CUCU</name>
<evidence type="ECO:0000313" key="2">
    <source>
        <dbReference type="EMBL" id="KAK9878984.1"/>
    </source>
</evidence>
<dbReference type="EMBL" id="JARQZJ010000061">
    <property type="protein sequence ID" value="KAK9878984.1"/>
    <property type="molecule type" value="Genomic_DNA"/>
</dbReference>
<evidence type="ECO:0000313" key="3">
    <source>
        <dbReference type="Proteomes" id="UP001431783"/>
    </source>
</evidence>
<evidence type="ECO:0000256" key="1">
    <source>
        <dbReference type="SAM" id="MobiDB-lite"/>
    </source>
</evidence>
<comment type="caution">
    <text evidence="2">The sequence shown here is derived from an EMBL/GenBank/DDBJ whole genome shotgun (WGS) entry which is preliminary data.</text>
</comment>
<accession>A0AAW1UHY8</accession>
<sequence length="93" mass="10288">MSPLTSICVKWIYGETVLPNGGGDGAASSRQRRPGAPVQFTCTPPFTFRFSTSSEYGRNGTSSVDLRPAMGRRSRPKIKMIQHQENIRDDDVL</sequence>
<feature type="region of interest" description="Disordered" evidence="1">
    <location>
        <begin position="19"/>
        <end position="38"/>
    </location>
</feature>
<dbReference type="AlphaFoldDB" id="A0AAW1UHY8"/>
<organism evidence="2 3">
    <name type="scientific">Henosepilachna vigintioctopunctata</name>
    <dbReference type="NCBI Taxonomy" id="420089"/>
    <lineage>
        <taxon>Eukaryota</taxon>
        <taxon>Metazoa</taxon>
        <taxon>Ecdysozoa</taxon>
        <taxon>Arthropoda</taxon>
        <taxon>Hexapoda</taxon>
        <taxon>Insecta</taxon>
        <taxon>Pterygota</taxon>
        <taxon>Neoptera</taxon>
        <taxon>Endopterygota</taxon>
        <taxon>Coleoptera</taxon>
        <taxon>Polyphaga</taxon>
        <taxon>Cucujiformia</taxon>
        <taxon>Coccinelloidea</taxon>
        <taxon>Coccinellidae</taxon>
        <taxon>Epilachninae</taxon>
        <taxon>Epilachnini</taxon>
        <taxon>Henosepilachna</taxon>
    </lineage>
</organism>
<gene>
    <name evidence="2" type="ORF">WA026_003802</name>
</gene>
<reference evidence="2 3" key="1">
    <citation type="submission" date="2023-03" db="EMBL/GenBank/DDBJ databases">
        <title>Genome insight into feeding habits of ladybird beetles.</title>
        <authorList>
            <person name="Li H.-S."/>
            <person name="Huang Y.-H."/>
            <person name="Pang H."/>
        </authorList>
    </citation>
    <scope>NUCLEOTIDE SEQUENCE [LARGE SCALE GENOMIC DNA]</scope>
    <source>
        <strain evidence="2">SYSU_2023b</strain>
        <tissue evidence="2">Whole body</tissue>
    </source>
</reference>
<protein>
    <submittedName>
        <fullName evidence="2">Uncharacterized protein</fullName>
    </submittedName>
</protein>
<keyword evidence="3" id="KW-1185">Reference proteome</keyword>
<feature type="region of interest" description="Disordered" evidence="1">
    <location>
        <begin position="53"/>
        <end position="74"/>
    </location>
</feature>